<dbReference type="GO" id="GO:0051087">
    <property type="term" value="F:protein-folding chaperone binding"/>
    <property type="evidence" value="ECO:0007669"/>
    <property type="project" value="TreeGrafter"/>
</dbReference>
<dbReference type="InterPro" id="IPR036869">
    <property type="entry name" value="J_dom_sf"/>
</dbReference>
<evidence type="ECO:0000313" key="4">
    <source>
        <dbReference type="Proteomes" id="UP000601435"/>
    </source>
</evidence>
<dbReference type="PANTHER" id="PTHR43948:SF10">
    <property type="entry name" value="MRJ, ISOFORM E"/>
    <property type="match status" value="1"/>
</dbReference>
<dbReference type="AlphaFoldDB" id="A0A812RGI1"/>
<organism evidence="3 4">
    <name type="scientific">Symbiodinium necroappetens</name>
    <dbReference type="NCBI Taxonomy" id="1628268"/>
    <lineage>
        <taxon>Eukaryota</taxon>
        <taxon>Sar</taxon>
        <taxon>Alveolata</taxon>
        <taxon>Dinophyceae</taxon>
        <taxon>Suessiales</taxon>
        <taxon>Symbiodiniaceae</taxon>
        <taxon>Symbiodinium</taxon>
    </lineage>
</organism>
<dbReference type="PROSITE" id="PS50076">
    <property type="entry name" value="DNAJ_2"/>
    <property type="match status" value="1"/>
</dbReference>
<dbReference type="PROSITE" id="PS00636">
    <property type="entry name" value="DNAJ_1"/>
    <property type="match status" value="1"/>
</dbReference>
<dbReference type="InterPro" id="IPR018253">
    <property type="entry name" value="DnaJ_domain_CS"/>
</dbReference>
<dbReference type="PRINTS" id="PR00625">
    <property type="entry name" value="JDOMAIN"/>
</dbReference>
<sequence>MRVLGVEKTASDGDIKKAYRKLALQCHPDKNAGDKQAEEKFKELAEAYATLSNAEKRRRYDCEVQAARHRGTKSGDSAFQWWGKKPGEGPGNPFAKPSWAAQAQAAQERETVHGYSYSHGPDTGPFLRRGFTLQEATGLFQSLFGGDPFDDFIDAKAQQPFDWRGLGQRASISSDKKSWDVKITRIKRPDGTVLIERTDSSGTTQTVEEGRTGPHGANAAAATPPRDAAPCFRRSGSGRTGQEKEMLGLSPAGAASVGGSMQRGSWAGAGVSKVAGGRGAFVNWSSN</sequence>
<dbReference type="InterPro" id="IPR001623">
    <property type="entry name" value="DnaJ_domain"/>
</dbReference>
<feature type="compositionally biased region" description="Low complexity" evidence="1">
    <location>
        <begin position="214"/>
        <end position="230"/>
    </location>
</feature>
<dbReference type="Gene3D" id="1.10.287.110">
    <property type="entry name" value="DnaJ domain"/>
    <property type="match status" value="1"/>
</dbReference>
<dbReference type="CDD" id="cd06257">
    <property type="entry name" value="DnaJ"/>
    <property type="match status" value="1"/>
</dbReference>
<feature type="region of interest" description="Disordered" evidence="1">
    <location>
        <begin position="197"/>
        <end position="264"/>
    </location>
</feature>
<feature type="domain" description="J" evidence="2">
    <location>
        <begin position="1"/>
        <end position="64"/>
    </location>
</feature>
<comment type="caution">
    <text evidence="3">The sequence shown here is derived from an EMBL/GenBank/DDBJ whole genome shotgun (WGS) entry which is preliminary data.</text>
</comment>
<proteinExistence type="predicted"/>
<evidence type="ECO:0000259" key="2">
    <source>
        <dbReference type="PROSITE" id="PS50076"/>
    </source>
</evidence>
<evidence type="ECO:0000313" key="3">
    <source>
        <dbReference type="EMBL" id="CAE7437137.1"/>
    </source>
</evidence>
<dbReference type="SMART" id="SM00271">
    <property type="entry name" value="DnaJ"/>
    <property type="match status" value="1"/>
</dbReference>
<dbReference type="SUPFAM" id="SSF46565">
    <property type="entry name" value="Chaperone J-domain"/>
    <property type="match status" value="1"/>
</dbReference>
<evidence type="ECO:0000256" key="1">
    <source>
        <dbReference type="SAM" id="MobiDB-lite"/>
    </source>
</evidence>
<keyword evidence="4" id="KW-1185">Reference proteome</keyword>
<gene>
    <name evidence="3" type="ORF">SNEC2469_LOCUS12017</name>
</gene>
<protein>
    <recommendedName>
        <fullName evidence="2">J domain-containing protein</fullName>
    </recommendedName>
</protein>
<dbReference type="EMBL" id="CAJNJA010019032">
    <property type="protein sequence ID" value="CAE7437137.1"/>
    <property type="molecule type" value="Genomic_DNA"/>
</dbReference>
<dbReference type="OrthoDB" id="10250354at2759"/>
<dbReference type="Pfam" id="PF00226">
    <property type="entry name" value="DnaJ"/>
    <property type="match status" value="1"/>
</dbReference>
<reference evidence="3" key="1">
    <citation type="submission" date="2021-02" db="EMBL/GenBank/DDBJ databases">
        <authorList>
            <person name="Dougan E. K."/>
            <person name="Rhodes N."/>
            <person name="Thang M."/>
            <person name="Chan C."/>
        </authorList>
    </citation>
    <scope>NUCLEOTIDE SEQUENCE</scope>
</reference>
<dbReference type="GO" id="GO:0005634">
    <property type="term" value="C:nucleus"/>
    <property type="evidence" value="ECO:0007669"/>
    <property type="project" value="TreeGrafter"/>
</dbReference>
<dbReference type="GO" id="GO:0044183">
    <property type="term" value="F:protein folding chaperone"/>
    <property type="evidence" value="ECO:0007669"/>
    <property type="project" value="TreeGrafter"/>
</dbReference>
<dbReference type="GO" id="GO:0005737">
    <property type="term" value="C:cytoplasm"/>
    <property type="evidence" value="ECO:0007669"/>
    <property type="project" value="TreeGrafter"/>
</dbReference>
<name>A0A812RGI1_9DINO</name>
<dbReference type="Proteomes" id="UP000601435">
    <property type="component" value="Unassembled WGS sequence"/>
</dbReference>
<dbReference type="GO" id="GO:0051082">
    <property type="term" value="F:unfolded protein binding"/>
    <property type="evidence" value="ECO:0007669"/>
    <property type="project" value="TreeGrafter"/>
</dbReference>
<dbReference type="PANTHER" id="PTHR43948">
    <property type="entry name" value="DNAJ HOMOLOG SUBFAMILY B"/>
    <property type="match status" value="1"/>
</dbReference>
<accession>A0A812RGI1</accession>